<dbReference type="Gene3D" id="3.30.70.1520">
    <property type="entry name" value="Heterotetrameric sarcosine oxidase"/>
    <property type="match status" value="1"/>
</dbReference>
<evidence type="ECO:0008006" key="3">
    <source>
        <dbReference type="Google" id="ProtNLM"/>
    </source>
</evidence>
<evidence type="ECO:0000313" key="2">
    <source>
        <dbReference type="Proteomes" id="UP001441944"/>
    </source>
</evidence>
<keyword evidence="2" id="KW-1185">Reference proteome</keyword>
<dbReference type="Gene3D" id="3.30.1360.120">
    <property type="entry name" value="Probable tRNA modification gtpase trme, domain 1"/>
    <property type="match status" value="1"/>
</dbReference>
<reference evidence="1 2" key="1">
    <citation type="submission" date="2024-04" db="EMBL/GenBank/DDBJ databases">
        <title>Draft genome sequence of Pseudophaeobacter arcticus NBRC 116598.</title>
        <authorList>
            <person name="Miyakawa T."/>
            <person name="Kusuya Y."/>
            <person name="Miura T."/>
        </authorList>
    </citation>
    <scope>NUCLEOTIDE SEQUENCE [LARGE SCALE GENOMIC DNA]</scope>
    <source>
        <strain evidence="1 2">SU-CL00105</strain>
    </source>
</reference>
<sequence>MAELLVKTACDGLESLKIGLLTLTESKPQTLTTLAPYQGEQQALDKALTKAHGVGFPGVNGSTFGKGARVLWFGRDLALLMGPQPDPSLARHAALTDQSAGWAVMELAGPGAEDVLARLCPVDLRFAVGASVRTEAKHMMASLCRLDIDRFQIMVFRSMAQTLHHDLKTAMEAWAARR</sequence>
<dbReference type="SUPFAM" id="SSF103025">
    <property type="entry name" value="Folate-binding domain"/>
    <property type="match status" value="1"/>
</dbReference>
<organism evidence="1 2">
    <name type="scientific">Pseudophaeobacter arcticus</name>
    <dbReference type="NCBI Taxonomy" id="385492"/>
    <lineage>
        <taxon>Bacteria</taxon>
        <taxon>Pseudomonadati</taxon>
        <taxon>Pseudomonadota</taxon>
        <taxon>Alphaproteobacteria</taxon>
        <taxon>Rhodobacterales</taxon>
        <taxon>Paracoccaceae</taxon>
        <taxon>Pseudophaeobacter</taxon>
    </lineage>
</organism>
<accession>A0ABQ0AKT7</accession>
<dbReference type="RefSeq" id="WP_353399334.1">
    <property type="nucleotide sequence ID" value="NZ_BAABWU010000006.1"/>
</dbReference>
<protein>
    <recommendedName>
        <fullName evidence="3">Sarcosine oxidase subunit gamma</fullName>
    </recommendedName>
</protein>
<name>A0ABQ0AKT7_9RHOB</name>
<dbReference type="Proteomes" id="UP001441944">
    <property type="component" value="Unassembled WGS sequence"/>
</dbReference>
<proteinExistence type="predicted"/>
<dbReference type="InterPro" id="IPR027266">
    <property type="entry name" value="TrmE/GcvT-like"/>
</dbReference>
<comment type="caution">
    <text evidence="1">The sequence shown here is derived from an EMBL/GenBank/DDBJ whole genome shotgun (WGS) entry which is preliminary data.</text>
</comment>
<dbReference type="EMBL" id="BAABWU010000006">
    <property type="protein sequence ID" value="GAA6196475.1"/>
    <property type="molecule type" value="Genomic_DNA"/>
</dbReference>
<gene>
    <name evidence="1" type="ORF">NBRC116598_19190</name>
</gene>
<evidence type="ECO:0000313" key="1">
    <source>
        <dbReference type="EMBL" id="GAA6196475.1"/>
    </source>
</evidence>